<dbReference type="Pfam" id="PF00072">
    <property type="entry name" value="Response_reg"/>
    <property type="match status" value="1"/>
</dbReference>
<dbReference type="PROSITE" id="PS50110">
    <property type="entry name" value="RESPONSE_REGULATORY"/>
    <property type="match status" value="1"/>
</dbReference>
<dbReference type="InterPro" id="IPR011006">
    <property type="entry name" value="CheY-like_superfamily"/>
</dbReference>
<dbReference type="SUPFAM" id="SSF52172">
    <property type="entry name" value="CheY-like"/>
    <property type="match status" value="1"/>
</dbReference>
<keyword evidence="2" id="KW-0238">DNA-binding</keyword>
<feature type="modified residue" description="4-aspartylphosphate" evidence="4">
    <location>
        <position position="54"/>
    </location>
</feature>
<evidence type="ECO:0000259" key="5">
    <source>
        <dbReference type="PROSITE" id="PS01124"/>
    </source>
</evidence>
<evidence type="ECO:0000256" key="2">
    <source>
        <dbReference type="ARBA" id="ARBA00023125"/>
    </source>
</evidence>
<dbReference type="CDD" id="cd17536">
    <property type="entry name" value="REC_YesN-like"/>
    <property type="match status" value="1"/>
</dbReference>
<name>A0ABW4YEU7_9BACL</name>
<dbReference type="Gene3D" id="1.10.10.60">
    <property type="entry name" value="Homeodomain-like"/>
    <property type="match status" value="2"/>
</dbReference>
<dbReference type="Proteomes" id="UP001597362">
    <property type="component" value="Unassembled WGS sequence"/>
</dbReference>
<gene>
    <name evidence="7" type="ORF">ACFSJH_00400</name>
</gene>
<organism evidence="7 8">
    <name type="scientific">Paenibacillus yanchengensis</name>
    <dbReference type="NCBI Taxonomy" id="2035833"/>
    <lineage>
        <taxon>Bacteria</taxon>
        <taxon>Bacillati</taxon>
        <taxon>Bacillota</taxon>
        <taxon>Bacilli</taxon>
        <taxon>Bacillales</taxon>
        <taxon>Paenibacillaceae</taxon>
        <taxon>Paenibacillus</taxon>
    </lineage>
</organism>
<keyword evidence="8" id="KW-1185">Reference proteome</keyword>
<protein>
    <submittedName>
        <fullName evidence="7">Response regulator</fullName>
    </submittedName>
</protein>
<dbReference type="InterPro" id="IPR020449">
    <property type="entry name" value="Tscrpt_reg_AraC-type_HTH"/>
</dbReference>
<proteinExistence type="predicted"/>
<dbReference type="PRINTS" id="PR00032">
    <property type="entry name" value="HTHARAC"/>
</dbReference>
<dbReference type="Gene3D" id="3.40.50.2300">
    <property type="match status" value="1"/>
</dbReference>
<keyword evidence="1" id="KW-0805">Transcription regulation</keyword>
<evidence type="ECO:0000256" key="4">
    <source>
        <dbReference type="PROSITE-ProRule" id="PRU00169"/>
    </source>
</evidence>
<evidence type="ECO:0000259" key="6">
    <source>
        <dbReference type="PROSITE" id="PS50110"/>
    </source>
</evidence>
<feature type="domain" description="Response regulatory" evidence="6">
    <location>
        <begin position="2"/>
        <end position="119"/>
    </location>
</feature>
<evidence type="ECO:0000313" key="8">
    <source>
        <dbReference type="Proteomes" id="UP001597362"/>
    </source>
</evidence>
<dbReference type="PROSITE" id="PS00041">
    <property type="entry name" value="HTH_ARAC_FAMILY_1"/>
    <property type="match status" value="1"/>
</dbReference>
<evidence type="ECO:0000313" key="7">
    <source>
        <dbReference type="EMBL" id="MFD2114215.1"/>
    </source>
</evidence>
<dbReference type="SMART" id="SM00342">
    <property type="entry name" value="HTH_ARAC"/>
    <property type="match status" value="1"/>
</dbReference>
<dbReference type="PANTHER" id="PTHR43280">
    <property type="entry name" value="ARAC-FAMILY TRANSCRIPTIONAL REGULATOR"/>
    <property type="match status" value="1"/>
</dbReference>
<evidence type="ECO:0000256" key="3">
    <source>
        <dbReference type="ARBA" id="ARBA00023163"/>
    </source>
</evidence>
<dbReference type="SUPFAM" id="SSF46689">
    <property type="entry name" value="Homeodomain-like"/>
    <property type="match status" value="1"/>
</dbReference>
<dbReference type="InterPro" id="IPR009057">
    <property type="entry name" value="Homeodomain-like_sf"/>
</dbReference>
<dbReference type="PROSITE" id="PS01124">
    <property type="entry name" value="HTH_ARAC_FAMILY_2"/>
    <property type="match status" value="1"/>
</dbReference>
<dbReference type="InterPro" id="IPR018062">
    <property type="entry name" value="HTH_AraC-typ_CS"/>
</dbReference>
<evidence type="ECO:0000256" key="1">
    <source>
        <dbReference type="ARBA" id="ARBA00023015"/>
    </source>
</evidence>
<feature type="domain" description="HTH araC/xylS-type" evidence="5">
    <location>
        <begin position="243"/>
        <end position="343"/>
    </location>
</feature>
<dbReference type="SMART" id="SM00448">
    <property type="entry name" value="REC"/>
    <property type="match status" value="1"/>
</dbReference>
<dbReference type="EMBL" id="JBHUHO010000002">
    <property type="protein sequence ID" value="MFD2114215.1"/>
    <property type="molecule type" value="Genomic_DNA"/>
</dbReference>
<accession>A0ABW4YEU7</accession>
<dbReference type="RefSeq" id="WP_377769190.1">
    <property type="nucleotide sequence ID" value="NZ_JBHUHO010000002.1"/>
</dbReference>
<sequence>MKILVVDDETIIQQGIVTLLQEIGITNLEVITAKNGKIALELIANNKPDVVMTDIRMPVMDGLQLVGYIYEQYPHIAVIILTGYADFGYAQQALKYGVFDYLLKPITKDRIQDVLRNFMLQTPKKWLGNWEIVREMKETVQLLCRSVLAEDKASIEKIMQQWKQFCDEQQFVLLELKQIMSHFYLTFTAELMVHLPITAEQQLELDQVASSSEQLFLNWHEYLIKHMEQMKERRSPRNKRVVDDVMKEISNKFGEPVLNLQQLSESSGVSSAYLSKMFREVMNKPITQYICEFRLEQVRQRLERDSNEKISIIAEQCGFNDYPYFSKVFKRTFGVSPVEYREKMLF</sequence>
<dbReference type="Pfam" id="PF12833">
    <property type="entry name" value="HTH_18"/>
    <property type="match status" value="1"/>
</dbReference>
<dbReference type="PANTHER" id="PTHR43280:SF2">
    <property type="entry name" value="HTH-TYPE TRANSCRIPTIONAL REGULATOR EXSA"/>
    <property type="match status" value="1"/>
</dbReference>
<reference evidence="8" key="1">
    <citation type="journal article" date="2019" name="Int. J. Syst. Evol. Microbiol.">
        <title>The Global Catalogue of Microorganisms (GCM) 10K type strain sequencing project: providing services to taxonomists for standard genome sequencing and annotation.</title>
        <authorList>
            <consortium name="The Broad Institute Genomics Platform"/>
            <consortium name="The Broad Institute Genome Sequencing Center for Infectious Disease"/>
            <person name="Wu L."/>
            <person name="Ma J."/>
        </authorList>
    </citation>
    <scope>NUCLEOTIDE SEQUENCE [LARGE SCALE GENOMIC DNA]</scope>
    <source>
        <strain evidence="8">GH52</strain>
    </source>
</reference>
<keyword evidence="3" id="KW-0804">Transcription</keyword>
<dbReference type="InterPro" id="IPR001789">
    <property type="entry name" value="Sig_transdc_resp-reg_receiver"/>
</dbReference>
<dbReference type="InterPro" id="IPR018060">
    <property type="entry name" value="HTH_AraC"/>
</dbReference>
<comment type="caution">
    <text evidence="7">The sequence shown here is derived from an EMBL/GenBank/DDBJ whole genome shotgun (WGS) entry which is preliminary data.</text>
</comment>
<keyword evidence="4" id="KW-0597">Phosphoprotein</keyword>